<name>A0A7X0PLL3_9BURK</name>
<evidence type="ECO:0000256" key="1">
    <source>
        <dbReference type="SAM" id="MobiDB-lite"/>
    </source>
</evidence>
<gene>
    <name evidence="3" type="ORF">HNP48_006400</name>
</gene>
<proteinExistence type="predicted"/>
<evidence type="ECO:0000259" key="2">
    <source>
        <dbReference type="Pfam" id="PF20081"/>
    </source>
</evidence>
<feature type="region of interest" description="Disordered" evidence="1">
    <location>
        <begin position="278"/>
        <end position="309"/>
    </location>
</feature>
<dbReference type="Proteomes" id="UP000575083">
    <property type="component" value="Unassembled WGS sequence"/>
</dbReference>
<dbReference type="EMBL" id="JACHLK010000021">
    <property type="protein sequence ID" value="MBB6563676.1"/>
    <property type="molecule type" value="Genomic_DNA"/>
</dbReference>
<comment type="caution">
    <text evidence="3">The sequence shown here is derived from an EMBL/GenBank/DDBJ whole genome shotgun (WGS) entry which is preliminary data.</text>
</comment>
<protein>
    <recommendedName>
        <fullName evidence="2">DUF6475 domain-containing protein</fullName>
    </recommendedName>
</protein>
<dbReference type="InterPro" id="IPR045521">
    <property type="entry name" value="DUF6475"/>
</dbReference>
<organism evidence="3 4">
    <name type="scientific">Acidovorax soli</name>
    <dbReference type="NCBI Taxonomy" id="592050"/>
    <lineage>
        <taxon>Bacteria</taxon>
        <taxon>Pseudomonadati</taxon>
        <taxon>Pseudomonadota</taxon>
        <taxon>Betaproteobacteria</taxon>
        <taxon>Burkholderiales</taxon>
        <taxon>Comamonadaceae</taxon>
        <taxon>Acidovorax</taxon>
    </lineage>
</organism>
<accession>A0A7X0PLL3</accession>
<reference evidence="3 4" key="1">
    <citation type="submission" date="2020-08" db="EMBL/GenBank/DDBJ databases">
        <title>Functional genomics of gut bacteria from endangered species of beetles.</title>
        <authorList>
            <person name="Carlos-Shanley C."/>
        </authorList>
    </citation>
    <scope>NUCLEOTIDE SEQUENCE [LARGE SCALE GENOMIC DNA]</scope>
    <source>
        <strain evidence="3 4">S00198</strain>
    </source>
</reference>
<keyword evidence="4" id="KW-1185">Reference proteome</keyword>
<dbReference type="Pfam" id="PF20081">
    <property type="entry name" value="DUF6475"/>
    <property type="match status" value="1"/>
</dbReference>
<evidence type="ECO:0000313" key="4">
    <source>
        <dbReference type="Proteomes" id="UP000575083"/>
    </source>
</evidence>
<dbReference type="RefSeq" id="WP_184864947.1">
    <property type="nucleotide sequence ID" value="NZ_JACHLK010000021.1"/>
</dbReference>
<sequence length="309" mass="32960">MQASERAPFAQLITDVLAYYRQDASRFVLDLWWNACQPFELSQIRQAMQRHATDAEHGRFAPRVADVVRILAGTAAERAALAWGKTLEAMGSVGAYTDVVFDDPAIHAAVQDLGGWPKVCRTDLSELGYLQHRFCESHRAYTGRGSFDYPRCLGGDRSPDSEYAKVGLPPPRIAFIGNAQRARLVYDGGNAAGKAAVRFHALQALAAAGSMPPAAPRSEVEPGNEAARVPLDAPRAAAQPPLPRPRSTQAITVRPPHATTPAMDRAALRALASAGPLAAAAATPPRPGALRAATGVRQPTAQAPQTPMH</sequence>
<evidence type="ECO:0000313" key="3">
    <source>
        <dbReference type="EMBL" id="MBB6563676.1"/>
    </source>
</evidence>
<feature type="compositionally biased region" description="Polar residues" evidence="1">
    <location>
        <begin position="297"/>
        <end position="309"/>
    </location>
</feature>
<feature type="compositionally biased region" description="Low complexity" evidence="1">
    <location>
        <begin position="278"/>
        <end position="294"/>
    </location>
</feature>
<feature type="domain" description="DUF6475" evidence="2">
    <location>
        <begin position="99"/>
        <end position="189"/>
    </location>
</feature>
<dbReference type="AlphaFoldDB" id="A0A7X0PLL3"/>